<accession>A0A7J5B070</accession>
<keyword evidence="1" id="KW-0812">Transmembrane</keyword>
<evidence type="ECO:0000313" key="2">
    <source>
        <dbReference type="EMBL" id="KAB1637260.1"/>
    </source>
</evidence>
<feature type="transmembrane region" description="Helical" evidence="1">
    <location>
        <begin position="84"/>
        <end position="102"/>
    </location>
</feature>
<name>A0A7J5B070_9MICO</name>
<keyword evidence="3" id="KW-1185">Reference proteome</keyword>
<sequence length="273" mass="28791">MSTTTDTTRARTVRQVRVRKVSLGGAVVSEWIKFRGLASNHALAGLTALLLVANGVAMPWAYVFRDRGSPQADYDAYPEMIVDKTGYVGIILAVLAVLMITNEYRSGQISTTLLSVPRRTPVLVAKGAIVAGIAFVIGAASSAIGFAVAPTVLAGGGYSYVLDTPDLLRLVAGSGLYLAAISIIGLAIGAIIRNVIAAVLATITFLLIVPVIPQMFTEFGTEITRFFPIQAGSLLLAPVGTDPMGPWTGYVVLLTWALALFAVATILLKRRDA</sequence>
<evidence type="ECO:0000313" key="3">
    <source>
        <dbReference type="Proteomes" id="UP000490386"/>
    </source>
</evidence>
<organism evidence="2 3">
    <name type="scientific">Pseudoclavibacter terrae</name>
    <dbReference type="NCBI Taxonomy" id="1530195"/>
    <lineage>
        <taxon>Bacteria</taxon>
        <taxon>Bacillati</taxon>
        <taxon>Actinomycetota</taxon>
        <taxon>Actinomycetes</taxon>
        <taxon>Micrococcales</taxon>
        <taxon>Microbacteriaceae</taxon>
        <taxon>Pseudoclavibacter</taxon>
    </lineage>
</organism>
<dbReference type="Proteomes" id="UP000490386">
    <property type="component" value="Unassembled WGS sequence"/>
</dbReference>
<keyword evidence="1" id="KW-1133">Transmembrane helix</keyword>
<feature type="transmembrane region" description="Helical" evidence="1">
    <location>
        <begin position="167"/>
        <end position="188"/>
    </location>
</feature>
<proteinExistence type="predicted"/>
<evidence type="ECO:0000256" key="1">
    <source>
        <dbReference type="SAM" id="Phobius"/>
    </source>
</evidence>
<reference evidence="2 3" key="1">
    <citation type="submission" date="2019-09" db="EMBL/GenBank/DDBJ databases">
        <title>Phylogeny of genus Pseudoclavibacter and closely related genus.</title>
        <authorList>
            <person name="Li Y."/>
        </authorList>
    </citation>
    <scope>NUCLEOTIDE SEQUENCE [LARGE SCALE GENOMIC DNA]</scope>
    <source>
        <strain evidence="2 3">THG-MD12</strain>
    </source>
</reference>
<dbReference type="OrthoDB" id="3297477at2"/>
<dbReference type="EMBL" id="WBJX01000004">
    <property type="protein sequence ID" value="KAB1637260.1"/>
    <property type="molecule type" value="Genomic_DNA"/>
</dbReference>
<feature type="transmembrane region" description="Helical" evidence="1">
    <location>
        <begin position="195"/>
        <end position="216"/>
    </location>
</feature>
<feature type="transmembrane region" description="Helical" evidence="1">
    <location>
        <begin position="123"/>
        <end position="147"/>
    </location>
</feature>
<keyword evidence="1" id="KW-0472">Membrane</keyword>
<feature type="transmembrane region" description="Helical" evidence="1">
    <location>
        <begin position="42"/>
        <end position="64"/>
    </location>
</feature>
<protein>
    <submittedName>
        <fullName evidence="2">ABC transporter permease subunit</fullName>
    </submittedName>
</protein>
<comment type="caution">
    <text evidence="2">The sequence shown here is derived from an EMBL/GenBank/DDBJ whole genome shotgun (WGS) entry which is preliminary data.</text>
</comment>
<dbReference type="RefSeq" id="WP_151424283.1">
    <property type="nucleotide sequence ID" value="NZ_WBJX01000004.1"/>
</dbReference>
<feature type="transmembrane region" description="Helical" evidence="1">
    <location>
        <begin position="247"/>
        <end position="268"/>
    </location>
</feature>
<dbReference type="AlphaFoldDB" id="A0A7J5B070"/>
<gene>
    <name evidence="2" type="ORF">F8O03_13350</name>
</gene>